<dbReference type="NCBIfam" id="TIGR00693">
    <property type="entry name" value="thiE"/>
    <property type="match status" value="1"/>
</dbReference>
<dbReference type="GO" id="GO:0000287">
    <property type="term" value="F:magnesium ion binding"/>
    <property type="evidence" value="ECO:0007669"/>
    <property type="project" value="UniProtKB-UniRule"/>
</dbReference>
<evidence type="ECO:0000256" key="12">
    <source>
        <dbReference type="RuleBase" id="RU004253"/>
    </source>
</evidence>
<evidence type="ECO:0000313" key="15">
    <source>
        <dbReference type="Proteomes" id="UP000585905"/>
    </source>
</evidence>
<keyword evidence="4 10" id="KW-0479">Metal-binding</keyword>
<organism evidence="14 15">
    <name type="scientific">Microcella alkalica</name>
    <dbReference type="NCBI Taxonomy" id="355930"/>
    <lineage>
        <taxon>Bacteria</taxon>
        <taxon>Bacillati</taxon>
        <taxon>Actinomycetota</taxon>
        <taxon>Actinomycetes</taxon>
        <taxon>Micrococcales</taxon>
        <taxon>Microbacteriaceae</taxon>
        <taxon>Microcella</taxon>
    </lineage>
</organism>
<evidence type="ECO:0000313" key="14">
    <source>
        <dbReference type="EMBL" id="MBA8847442.1"/>
    </source>
</evidence>
<dbReference type="GO" id="GO:0009228">
    <property type="term" value="P:thiamine biosynthetic process"/>
    <property type="evidence" value="ECO:0007669"/>
    <property type="project" value="UniProtKB-KW"/>
</dbReference>
<evidence type="ECO:0000256" key="9">
    <source>
        <dbReference type="ARBA" id="ARBA00047883"/>
    </source>
</evidence>
<dbReference type="EMBL" id="JACGWX010000002">
    <property type="protein sequence ID" value="MBA8847442.1"/>
    <property type="molecule type" value="Genomic_DNA"/>
</dbReference>
<dbReference type="HAMAP" id="MF_00097">
    <property type="entry name" value="TMP_synthase"/>
    <property type="match status" value="1"/>
</dbReference>
<dbReference type="GO" id="GO:0004789">
    <property type="term" value="F:thiamine-phosphate diphosphorylase activity"/>
    <property type="evidence" value="ECO:0007669"/>
    <property type="project" value="UniProtKB-UniRule"/>
</dbReference>
<keyword evidence="3 10" id="KW-0808">Transferase</keyword>
<dbReference type="UniPathway" id="UPA00060">
    <property type="reaction ID" value="UER00141"/>
</dbReference>
<evidence type="ECO:0000256" key="2">
    <source>
        <dbReference type="ARBA" id="ARBA00005165"/>
    </source>
</evidence>
<feature type="binding site" evidence="10">
    <location>
        <position position="138"/>
    </location>
    <ligand>
        <name>4-amino-2-methyl-5-(diphosphooxymethyl)pyrimidine</name>
        <dbReference type="ChEBI" id="CHEBI:57841"/>
    </ligand>
</feature>
<feature type="domain" description="Thiamine phosphate synthase/TenI" evidence="13">
    <location>
        <begin position="8"/>
        <end position="193"/>
    </location>
</feature>
<dbReference type="Pfam" id="PF02581">
    <property type="entry name" value="TMP-TENI"/>
    <property type="match status" value="1"/>
</dbReference>
<dbReference type="GO" id="GO:0005737">
    <property type="term" value="C:cytoplasm"/>
    <property type="evidence" value="ECO:0007669"/>
    <property type="project" value="TreeGrafter"/>
</dbReference>
<evidence type="ECO:0000256" key="3">
    <source>
        <dbReference type="ARBA" id="ARBA00022679"/>
    </source>
</evidence>
<dbReference type="CDD" id="cd00564">
    <property type="entry name" value="TMP_TenI"/>
    <property type="match status" value="1"/>
</dbReference>
<dbReference type="Proteomes" id="UP000585905">
    <property type="component" value="Unassembled WGS sequence"/>
</dbReference>
<evidence type="ECO:0000256" key="10">
    <source>
        <dbReference type="HAMAP-Rule" id="MF_00097"/>
    </source>
</evidence>
<feature type="binding site" evidence="10">
    <location>
        <position position="69"/>
    </location>
    <ligand>
        <name>4-amino-2-methyl-5-(diphosphooxymethyl)pyrimidine</name>
        <dbReference type="ChEBI" id="CHEBI:57841"/>
    </ligand>
</feature>
<dbReference type="Gene3D" id="3.20.20.70">
    <property type="entry name" value="Aldolase class I"/>
    <property type="match status" value="1"/>
</dbReference>
<accession>A0A839EAH6</accession>
<comment type="cofactor">
    <cofactor evidence="10">
        <name>Mg(2+)</name>
        <dbReference type="ChEBI" id="CHEBI:18420"/>
    </cofactor>
    <text evidence="10">Binds 1 Mg(2+) ion per subunit.</text>
</comment>
<evidence type="ECO:0000256" key="11">
    <source>
        <dbReference type="RuleBase" id="RU003826"/>
    </source>
</evidence>
<evidence type="ECO:0000256" key="5">
    <source>
        <dbReference type="ARBA" id="ARBA00022842"/>
    </source>
</evidence>
<sequence>MEIGESRLYLCTDARTRQADFAQFVDAAFAGGVDVIQLRDASLEAADELEALVVLAETAERHGKLWAVNNRADIAATSHAPVLHLGQRDLSRAAARSVIHPTTAIGLSTHSRAQVDAALADDLLDYYCVGPVWATPTKPGRDAVGLELVEYAASREVIPERDRPWFAIGGIDLSTVSHVVDSGARRIVVVRAITEASDPADAAQRLCAALPTPERAVATNSSPSCVSE</sequence>
<dbReference type="PANTHER" id="PTHR20857:SF15">
    <property type="entry name" value="THIAMINE-PHOSPHATE SYNTHASE"/>
    <property type="match status" value="1"/>
</dbReference>
<comment type="similarity">
    <text evidence="10 11">Belongs to the thiamine-phosphate synthase family.</text>
</comment>
<comment type="catalytic activity">
    <reaction evidence="7 10 11">
        <text>4-methyl-5-(2-phosphooxyethyl)-thiazole + 4-amino-2-methyl-5-(diphosphooxymethyl)pyrimidine + H(+) = thiamine phosphate + diphosphate</text>
        <dbReference type="Rhea" id="RHEA:22328"/>
        <dbReference type="ChEBI" id="CHEBI:15378"/>
        <dbReference type="ChEBI" id="CHEBI:33019"/>
        <dbReference type="ChEBI" id="CHEBI:37575"/>
        <dbReference type="ChEBI" id="CHEBI:57841"/>
        <dbReference type="ChEBI" id="CHEBI:58296"/>
        <dbReference type="EC" id="2.5.1.3"/>
    </reaction>
</comment>
<feature type="binding site" evidence="10">
    <location>
        <begin position="135"/>
        <end position="137"/>
    </location>
    <ligand>
        <name>2-[(2R,5Z)-2-carboxy-4-methylthiazol-5(2H)-ylidene]ethyl phosphate</name>
        <dbReference type="ChEBI" id="CHEBI:62899"/>
    </ligand>
</feature>
<keyword evidence="15" id="KW-1185">Reference proteome</keyword>
<keyword evidence="5 10" id="KW-0460">Magnesium</keyword>
<name>A0A839EAH6_9MICO</name>
<dbReference type="PANTHER" id="PTHR20857">
    <property type="entry name" value="THIAMINE-PHOSPHATE PYROPHOSPHORYLASE"/>
    <property type="match status" value="1"/>
</dbReference>
<dbReference type="GO" id="GO:0009229">
    <property type="term" value="P:thiamine diphosphate biosynthetic process"/>
    <property type="evidence" value="ECO:0007669"/>
    <property type="project" value="UniProtKB-UniRule"/>
</dbReference>
<comment type="pathway">
    <text evidence="2 10 12">Cofactor biosynthesis; thiamine diphosphate biosynthesis; thiamine phosphate from 4-amino-2-methyl-5-diphosphomethylpyrimidine and 4-methyl-5-(2-phosphoethyl)-thiazole: step 1/1.</text>
</comment>
<protein>
    <recommendedName>
        <fullName evidence="10">Thiamine-phosphate synthase</fullName>
        <shortName evidence="10">TP synthase</shortName>
        <shortName evidence="10">TPS</shortName>
        <ecNumber evidence="10">2.5.1.3</ecNumber>
    </recommendedName>
    <alternativeName>
        <fullName evidence="10">Thiamine-phosphate pyrophosphorylase</fullName>
        <shortName evidence="10">TMP pyrophosphorylase</shortName>
        <shortName evidence="10">TMP-PPase</shortName>
    </alternativeName>
</protein>
<proteinExistence type="inferred from homology"/>
<dbReference type="InterPro" id="IPR036206">
    <property type="entry name" value="ThiamineP_synth_sf"/>
</dbReference>
<evidence type="ECO:0000256" key="4">
    <source>
        <dbReference type="ARBA" id="ARBA00022723"/>
    </source>
</evidence>
<evidence type="ECO:0000256" key="1">
    <source>
        <dbReference type="ARBA" id="ARBA00003814"/>
    </source>
</evidence>
<evidence type="ECO:0000259" key="13">
    <source>
        <dbReference type="Pfam" id="PF02581"/>
    </source>
</evidence>
<dbReference type="EC" id="2.5.1.3" evidence="10"/>
<evidence type="ECO:0000256" key="8">
    <source>
        <dbReference type="ARBA" id="ARBA00047851"/>
    </source>
</evidence>
<dbReference type="AlphaFoldDB" id="A0A839EAH6"/>
<comment type="function">
    <text evidence="1 10">Condenses 4-methyl-5-(beta-hydroxyethyl)thiazole monophosphate (THZ-P) and 2-methyl-4-amino-5-hydroxymethyl pyrimidine pyrophosphate (HMP-PP) to form thiamine monophosphate (TMP).</text>
</comment>
<dbReference type="SUPFAM" id="SSF51391">
    <property type="entry name" value="Thiamin phosphate synthase"/>
    <property type="match status" value="1"/>
</dbReference>
<comment type="caution">
    <text evidence="10">Lacks conserved residue(s) required for the propagation of feature annotation.</text>
</comment>
<feature type="binding site" evidence="10">
    <location>
        <position position="108"/>
    </location>
    <ligand>
        <name>4-amino-2-methyl-5-(diphosphooxymethyl)pyrimidine</name>
        <dbReference type="ChEBI" id="CHEBI:57841"/>
    </ligand>
</feature>
<gene>
    <name evidence="10" type="primary">thiE</name>
    <name evidence="14" type="ORF">FHX53_001027</name>
</gene>
<evidence type="ECO:0000256" key="6">
    <source>
        <dbReference type="ARBA" id="ARBA00022977"/>
    </source>
</evidence>
<feature type="binding site" evidence="10">
    <location>
        <position position="89"/>
    </location>
    <ligand>
        <name>Mg(2+)</name>
        <dbReference type="ChEBI" id="CHEBI:18420"/>
    </ligand>
</feature>
<comment type="caution">
    <text evidence="14">The sequence shown here is derived from an EMBL/GenBank/DDBJ whole genome shotgun (WGS) entry which is preliminary data.</text>
</comment>
<evidence type="ECO:0000256" key="7">
    <source>
        <dbReference type="ARBA" id="ARBA00047334"/>
    </source>
</evidence>
<dbReference type="InterPro" id="IPR013785">
    <property type="entry name" value="Aldolase_TIM"/>
</dbReference>
<comment type="catalytic activity">
    <reaction evidence="9 10 11">
        <text>2-[(2R,5Z)-2-carboxy-4-methylthiazol-5(2H)-ylidene]ethyl phosphate + 4-amino-2-methyl-5-(diphosphooxymethyl)pyrimidine + 2 H(+) = thiamine phosphate + CO2 + diphosphate</text>
        <dbReference type="Rhea" id="RHEA:47844"/>
        <dbReference type="ChEBI" id="CHEBI:15378"/>
        <dbReference type="ChEBI" id="CHEBI:16526"/>
        <dbReference type="ChEBI" id="CHEBI:33019"/>
        <dbReference type="ChEBI" id="CHEBI:37575"/>
        <dbReference type="ChEBI" id="CHEBI:57841"/>
        <dbReference type="ChEBI" id="CHEBI:62899"/>
        <dbReference type="EC" id="2.5.1.3"/>
    </reaction>
</comment>
<dbReference type="InterPro" id="IPR034291">
    <property type="entry name" value="TMP_synthase"/>
</dbReference>
<keyword evidence="6 10" id="KW-0784">Thiamine biosynthesis</keyword>
<reference evidence="14 15" key="1">
    <citation type="submission" date="2020-07" db="EMBL/GenBank/DDBJ databases">
        <title>Sequencing the genomes of 1000 actinobacteria strains.</title>
        <authorList>
            <person name="Klenk H.-P."/>
        </authorList>
    </citation>
    <scope>NUCLEOTIDE SEQUENCE [LARGE SCALE GENOMIC DNA]</scope>
    <source>
        <strain evidence="14 15">DSM 19663</strain>
    </source>
</reference>
<feature type="binding site" evidence="10">
    <location>
        <position position="170"/>
    </location>
    <ligand>
        <name>2-[(2R,5Z)-2-carboxy-4-methylthiazol-5(2H)-ylidene]ethyl phosphate</name>
        <dbReference type="ChEBI" id="CHEBI:62899"/>
    </ligand>
</feature>
<dbReference type="RefSeq" id="WP_182490286.1">
    <property type="nucleotide sequence ID" value="NZ_BAAAOV010000014.1"/>
</dbReference>
<dbReference type="InterPro" id="IPR022998">
    <property type="entry name" value="ThiamineP_synth_TenI"/>
</dbReference>
<comment type="catalytic activity">
    <reaction evidence="8 10 11">
        <text>2-(2-carboxy-4-methylthiazol-5-yl)ethyl phosphate + 4-amino-2-methyl-5-(diphosphooxymethyl)pyrimidine + 2 H(+) = thiamine phosphate + CO2 + diphosphate</text>
        <dbReference type="Rhea" id="RHEA:47848"/>
        <dbReference type="ChEBI" id="CHEBI:15378"/>
        <dbReference type="ChEBI" id="CHEBI:16526"/>
        <dbReference type="ChEBI" id="CHEBI:33019"/>
        <dbReference type="ChEBI" id="CHEBI:37575"/>
        <dbReference type="ChEBI" id="CHEBI:57841"/>
        <dbReference type="ChEBI" id="CHEBI:62890"/>
        <dbReference type="EC" id="2.5.1.3"/>
    </reaction>
</comment>